<keyword evidence="1 4" id="KW-0808">Transferase</keyword>
<dbReference type="PANTHER" id="PTHR10434">
    <property type="entry name" value="1-ACYL-SN-GLYCEROL-3-PHOSPHATE ACYLTRANSFERASE"/>
    <property type="match status" value="1"/>
</dbReference>
<dbReference type="Proteomes" id="UP000230790">
    <property type="component" value="Unassembled WGS sequence"/>
</dbReference>
<proteinExistence type="predicted"/>
<evidence type="ECO:0000256" key="2">
    <source>
        <dbReference type="ARBA" id="ARBA00023315"/>
    </source>
</evidence>
<comment type="caution">
    <text evidence="4">The sequence shown here is derived from an EMBL/GenBank/DDBJ whole genome shotgun (WGS) entry which is preliminary data.</text>
</comment>
<protein>
    <submittedName>
        <fullName evidence="4">Glycerol acyltransferase</fullName>
    </submittedName>
</protein>
<dbReference type="SUPFAM" id="SSF69593">
    <property type="entry name" value="Glycerol-3-phosphate (1)-acyltransferase"/>
    <property type="match status" value="1"/>
</dbReference>
<evidence type="ECO:0000259" key="3">
    <source>
        <dbReference type="SMART" id="SM00563"/>
    </source>
</evidence>
<reference evidence="4 5" key="1">
    <citation type="submission" date="2017-11" db="EMBL/GenBank/DDBJ databases">
        <title>Evolution of Phototrophy in the Chloroflexi Phylum Driven by Horizontal Gene Transfer.</title>
        <authorList>
            <person name="Ward L.M."/>
            <person name="Hemp J."/>
            <person name="Shih P.M."/>
            <person name="Mcglynn S.E."/>
            <person name="Fischer W."/>
        </authorList>
    </citation>
    <scope>NUCLEOTIDE SEQUENCE [LARGE SCALE GENOMIC DNA]</scope>
    <source>
        <strain evidence="4">JP3_7</strain>
    </source>
</reference>
<accession>A0A2M8QAJ1</accession>
<evidence type="ECO:0000313" key="4">
    <source>
        <dbReference type="EMBL" id="PJF46802.1"/>
    </source>
</evidence>
<feature type="domain" description="Phospholipid/glycerol acyltransferase" evidence="3">
    <location>
        <begin position="46"/>
        <end position="174"/>
    </location>
</feature>
<sequence>MLTARKNPLLNRLIYTFLIKVQLRSSFHRVYLRQAAPPPGSDSPPLIMFGNHSTWWDAHLMMALNEECWHTDGYVIVEDTQLVRYSFFRWCGAFSVNRRDPRSAVESMNYAISLLTAASRRGAPPRALLIFPQGKIRANDVRPLAFYQGAGRIASRTAQQVGACALYPIALRCEFIGEQKPDAFISVAHPVVVRKAEGADALDPRRITARMEQALTEELDRLRSDVVAYRLTSFTPLIQGARSINRIWDAVRGKEQIREVGIDPGE</sequence>
<dbReference type="GO" id="GO:0005886">
    <property type="term" value="C:plasma membrane"/>
    <property type="evidence" value="ECO:0007669"/>
    <property type="project" value="TreeGrafter"/>
</dbReference>
<dbReference type="AlphaFoldDB" id="A0A2M8QAJ1"/>
<dbReference type="GO" id="GO:0006654">
    <property type="term" value="P:phosphatidic acid biosynthetic process"/>
    <property type="evidence" value="ECO:0007669"/>
    <property type="project" value="TreeGrafter"/>
</dbReference>
<organism evidence="4 5">
    <name type="scientific">Candidatus Thermofonsia Clade 3 bacterium</name>
    <dbReference type="NCBI Taxonomy" id="2364212"/>
    <lineage>
        <taxon>Bacteria</taxon>
        <taxon>Bacillati</taxon>
        <taxon>Chloroflexota</taxon>
        <taxon>Candidatus Thermofontia</taxon>
        <taxon>Candidatus Thermofonsia Clade 3</taxon>
    </lineage>
</organism>
<dbReference type="InterPro" id="IPR002123">
    <property type="entry name" value="Plipid/glycerol_acylTrfase"/>
</dbReference>
<evidence type="ECO:0000313" key="5">
    <source>
        <dbReference type="Proteomes" id="UP000230790"/>
    </source>
</evidence>
<evidence type="ECO:0000256" key="1">
    <source>
        <dbReference type="ARBA" id="ARBA00022679"/>
    </source>
</evidence>
<name>A0A2M8QAJ1_9CHLR</name>
<keyword evidence="2 4" id="KW-0012">Acyltransferase</keyword>
<gene>
    <name evidence="4" type="ORF">CUN48_11915</name>
</gene>
<dbReference type="GO" id="GO:0003841">
    <property type="term" value="F:1-acylglycerol-3-phosphate O-acyltransferase activity"/>
    <property type="evidence" value="ECO:0007669"/>
    <property type="project" value="TreeGrafter"/>
</dbReference>
<dbReference type="EMBL" id="PGTN01000093">
    <property type="protein sequence ID" value="PJF46802.1"/>
    <property type="molecule type" value="Genomic_DNA"/>
</dbReference>
<dbReference type="Pfam" id="PF01553">
    <property type="entry name" value="Acyltransferase"/>
    <property type="match status" value="1"/>
</dbReference>
<dbReference type="CDD" id="cd06551">
    <property type="entry name" value="LPLAT"/>
    <property type="match status" value="1"/>
</dbReference>
<dbReference type="SMART" id="SM00563">
    <property type="entry name" value="PlsC"/>
    <property type="match status" value="1"/>
</dbReference>
<dbReference type="PANTHER" id="PTHR10434:SF11">
    <property type="entry name" value="1-ACYL-SN-GLYCEROL-3-PHOSPHATE ACYLTRANSFERASE"/>
    <property type="match status" value="1"/>
</dbReference>